<evidence type="ECO:0000256" key="9">
    <source>
        <dbReference type="ARBA" id="ARBA00022839"/>
    </source>
</evidence>
<comment type="similarity">
    <text evidence="1">Belongs to the DNA polymerase type-A family.</text>
</comment>
<dbReference type="AlphaFoldDB" id="A0A0W8FYW7"/>
<dbReference type="SMART" id="SM00482">
    <property type="entry name" value="POLAc"/>
    <property type="match status" value="1"/>
</dbReference>
<dbReference type="GO" id="GO:0008408">
    <property type="term" value="F:3'-5' exonuclease activity"/>
    <property type="evidence" value="ECO:0007669"/>
    <property type="project" value="InterPro"/>
</dbReference>
<dbReference type="PROSITE" id="PS00447">
    <property type="entry name" value="DNA_POLYMERASE_A"/>
    <property type="match status" value="1"/>
</dbReference>
<dbReference type="GO" id="GO:0008409">
    <property type="term" value="F:5'-3' exonuclease activity"/>
    <property type="evidence" value="ECO:0007669"/>
    <property type="project" value="InterPro"/>
</dbReference>
<dbReference type="InterPro" id="IPR008918">
    <property type="entry name" value="HhH2"/>
</dbReference>
<comment type="caution">
    <text evidence="17">The sequence shown here is derived from an EMBL/GenBank/DDBJ whole genome shotgun (WGS) entry which is preliminary data.</text>
</comment>
<dbReference type="CDD" id="cd09898">
    <property type="entry name" value="H3TH_53EXO"/>
    <property type="match status" value="1"/>
</dbReference>
<name>A0A0W8FYW7_9ZZZZ</name>
<accession>A0A0W8FYW7</accession>
<feature type="domain" description="DNA-directed DNA polymerase family A palm" evidence="16">
    <location>
        <begin position="504"/>
        <end position="711"/>
    </location>
</feature>
<evidence type="ECO:0000256" key="6">
    <source>
        <dbReference type="ARBA" id="ARBA00022722"/>
    </source>
</evidence>
<dbReference type="Pfam" id="PF01367">
    <property type="entry name" value="5_3_exonuc"/>
    <property type="match status" value="1"/>
</dbReference>
<dbReference type="SMART" id="SM00475">
    <property type="entry name" value="53EXOc"/>
    <property type="match status" value="1"/>
</dbReference>
<comment type="catalytic activity">
    <reaction evidence="13">
        <text>DNA(n) + a 2'-deoxyribonucleoside 5'-triphosphate = DNA(n+1) + diphosphate</text>
        <dbReference type="Rhea" id="RHEA:22508"/>
        <dbReference type="Rhea" id="RHEA-COMP:17339"/>
        <dbReference type="Rhea" id="RHEA-COMP:17340"/>
        <dbReference type="ChEBI" id="CHEBI:33019"/>
        <dbReference type="ChEBI" id="CHEBI:61560"/>
        <dbReference type="ChEBI" id="CHEBI:173112"/>
        <dbReference type="EC" id="2.7.7.7"/>
    </reaction>
</comment>
<dbReference type="SUPFAM" id="SSF53098">
    <property type="entry name" value="Ribonuclease H-like"/>
    <property type="match status" value="1"/>
</dbReference>
<proteinExistence type="inferred from homology"/>
<keyword evidence="10" id="KW-0239">DNA-directed DNA polymerase</keyword>
<dbReference type="InterPro" id="IPR043502">
    <property type="entry name" value="DNA/RNA_pol_sf"/>
</dbReference>
<dbReference type="InterPro" id="IPR036397">
    <property type="entry name" value="RNaseH_sf"/>
</dbReference>
<sequence length="747" mass="84955">MIDYLALIGDSSDDIPGVAGIGPKTAQPLIEQFGSIENIYNNIDKIEKAGVKKKLEEGKENAFLSKELATIVTDVDFEFNLEDAKFSEPDFETLTKLFVELEFKSFGNKLIKIYGKKAEKEIPDNFEELTSEEETIFDKNKVKYHLVNSIDGIKKLAESLGKSEILVFDTETDSLDILNVNLAGCSFATKKGEAYFVPINPSKESSQLFDTDLSDRISLYDFSKYFKPVFENDKIKKICQNGKYDIAVLRTHNIEVKNFYFDTMLASYILDPDQKHGMDDLARKYLNYSPIPLSDLIGAKKSAEKIFDVDLQKLSDYAAEDADITYCLFEIFKKELKKEGLEKIAYEVEFPLVEVLEDMERTGIKIDTESLNAFSKDLEILMDNYTNEIYKHAGAQFNINSTQQLQKVLFDKLKLTQTKKTKTGYSTDARSLESLKGEHPIIDIILEYRQVAKLKSTYADALPKLINKKTGRIHTTFNQTVASTGRLSSLDPNLQNIPIRTDLGKEIRKAFVPGDKNHLILSADYSQIELRIMASICKDDNLIKAFKENEDIHRRTAALVFMVDPNDVTPDMRRKAKEVNFGILYGIGPFGLKNRLGITQTHAKEIIDTYFGTFKNVKKFMDDSIKFAQEKGYAETLLGRRRYLRNINSSNRVVKRFEERVAINMPIQGTAADMIKLAMININRELIKQKYKSKMVLQVHDELVFDAHKDEIDDLLVLVKDLMANALPLEVPVVVDTGVGDNWLDAH</sequence>
<keyword evidence="4 17" id="KW-0548">Nucleotidyltransferase</keyword>
<dbReference type="InterPro" id="IPR019760">
    <property type="entry name" value="DNA-dir_DNA_pol_A_CS"/>
</dbReference>
<dbReference type="InterPro" id="IPR001098">
    <property type="entry name" value="DNA-dir_DNA_pol_A_palm_dom"/>
</dbReference>
<dbReference type="SMART" id="SM00279">
    <property type="entry name" value="HhH2"/>
    <property type="match status" value="1"/>
</dbReference>
<evidence type="ECO:0000256" key="10">
    <source>
        <dbReference type="ARBA" id="ARBA00022932"/>
    </source>
</evidence>
<dbReference type="Gene3D" id="3.30.420.10">
    <property type="entry name" value="Ribonuclease H-like superfamily/Ribonuclease H"/>
    <property type="match status" value="1"/>
</dbReference>
<dbReference type="InterPro" id="IPR020045">
    <property type="entry name" value="DNA_polI_H3TH"/>
</dbReference>
<dbReference type="Gene3D" id="3.30.70.370">
    <property type="match status" value="1"/>
</dbReference>
<dbReference type="InterPro" id="IPR036279">
    <property type="entry name" value="5-3_exonuclease_C_sf"/>
</dbReference>
<evidence type="ECO:0000256" key="12">
    <source>
        <dbReference type="ARBA" id="ARBA00023204"/>
    </source>
</evidence>
<dbReference type="InterPro" id="IPR018320">
    <property type="entry name" value="DNA_polymerase_1"/>
</dbReference>
<feature type="domain" description="5'-3' exonuclease" evidence="15">
    <location>
        <begin position="1"/>
        <end position="87"/>
    </location>
</feature>
<evidence type="ECO:0000256" key="7">
    <source>
        <dbReference type="ARBA" id="ARBA00022763"/>
    </source>
</evidence>
<evidence type="ECO:0000259" key="15">
    <source>
        <dbReference type="SMART" id="SM00475"/>
    </source>
</evidence>
<dbReference type="EMBL" id="LNQE01000542">
    <property type="protein sequence ID" value="KUG26068.1"/>
    <property type="molecule type" value="Genomic_DNA"/>
</dbReference>
<dbReference type="EC" id="2.7.7.7" evidence="2"/>
<evidence type="ECO:0000259" key="16">
    <source>
        <dbReference type="SMART" id="SM00482"/>
    </source>
</evidence>
<dbReference type="SUPFAM" id="SSF47807">
    <property type="entry name" value="5' to 3' exonuclease, C-terminal subdomain"/>
    <property type="match status" value="1"/>
</dbReference>
<protein>
    <recommendedName>
        <fullName evidence="2">DNA-directed DNA polymerase</fullName>
        <ecNumber evidence="2">2.7.7.7</ecNumber>
    </recommendedName>
</protein>
<dbReference type="PRINTS" id="PR00868">
    <property type="entry name" value="DNAPOLI"/>
</dbReference>
<dbReference type="SMART" id="SM00474">
    <property type="entry name" value="35EXOc"/>
    <property type="match status" value="1"/>
</dbReference>
<dbReference type="GO" id="GO:0003887">
    <property type="term" value="F:DNA-directed DNA polymerase activity"/>
    <property type="evidence" value="ECO:0007669"/>
    <property type="project" value="UniProtKB-KW"/>
</dbReference>
<gene>
    <name evidence="17" type="ORF">ASZ90_004101</name>
</gene>
<keyword evidence="9" id="KW-0269">Exonuclease</keyword>
<dbReference type="SUPFAM" id="SSF56672">
    <property type="entry name" value="DNA/RNA polymerases"/>
    <property type="match status" value="1"/>
</dbReference>
<reference evidence="17" key="1">
    <citation type="journal article" date="2015" name="Proc. Natl. Acad. Sci. U.S.A.">
        <title>Networks of energetic and metabolic interactions define dynamics in microbial communities.</title>
        <authorList>
            <person name="Embree M."/>
            <person name="Liu J.K."/>
            <person name="Al-Bassam M.M."/>
            <person name="Zengler K."/>
        </authorList>
    </citation>
    <scope>NUCLEOTIDE SEQUENCE</scope>
</reference>
<dbReference type="NCBIfam" id="TIGR00593">
    <property type="entry name" value="pola"/>
    <property type="match status" value="1"/>
</dbReference>
<dbReference type="InterPro" id="IPR002298">
    <property type="entry name" value="DNA_polymerase_A"/>
</dbReference>
<feature type="domain" description="3'-5' exonuclease" evidence="14">
    <location>
        <begin position="144"/>
        <end position="337"/>
    </location>
</feature>
<evidence type="ECO:0000256" key="2">
    <source>
        <dbReference type="ARBA" id="ARBA00012417"/>
    </source>
</evidence>
<dbReference type="GO" id="GO:0006302">
    <property type="term" value="P:double-strand break repair"/>
    <property type="evidence" value="ECO:0007669"/>
    <property type="project" value="TreeGrafter"/>
</dbReference>
<dbReference type="FunFam" id="1.20.1060.10:FF:000001">
    <property type="entry name" value="DNA polymerase I"/>
    <property type="match status" value="1"/>
</dbReference>
<keyword evidence="8" id="KW-0378">Hydrolase</keyword>
<dbReference type="GO" id="GO:0006261">
    <property type="term" value="P:DNA-templated DNA replication"/>
    <property type="evidence" value="ECO:0007669"/>
    <property type="project" value="InterPro"/>
</dbReference>
<keyword evidence="12" id="KW-0234">DNA repair</keyword>
<dbReference type="NCBIfam" id="NF004397">
    <property type="entry name" value="PRK05755.1"/>
    <property type="match status" value="1"/>
</dbReference>
<evidence type="ECO:0000256" key="13">
    <source>
        <dbReference type="ARBA" id="ARBA00049244"/>
    </source>
</evidence>
<evidence type="ECO:0000256" key="4">
    <source>
        <dbReference type="ARBA" id="ARBA00022695"/>
    </source>
</evidence>
<dbReference type="Pfam" id="PF01612">
    <property type="entry name" value="DNA_pol_A_exo1"/>
    <property type="match status" value="1"/>
</dbReference>
<dbReference type="CDD" id="cd06139">
    <property type="entry name" value="DNA_polA_I_Ecoli_like_exo"/>
    <property type="match status" value="1"/>
</dbReference>
<dbReference type="InterPro" id="IPR002562">
    <property type="entry name" value="3'-5'_exonuclease_dom"/>
</dbReference>
<organism evidence="17">
    <name type="scientific">hydrocarbon metagenome</name>
    <dbReference type="NCBI Taxonomy" id="938273"/>
    <lineage>
        <taxon>unclassified sequences</taxon>
        <taxon>metagenomes</taxon>
        <taxon>ecological metagenomes</taxon>
    </lineage>
</organism>
<dbReference type="PANTHER" id="PTHR10133:SF27">
    <property type="entry name" value="DNA POLYMERASE NU"/>
    <property type="match status" value="1"/>
</dbReference>
<keyword evidence="3 17" id="KW-0808">Transferase</keyword>
<keyword evidence="6" id="KW-0540">Nuclease</keyword>
<keyword evidence="5" id="KW-0235">DNA replication</keyword>
<dbReference type="Pfam" id="PF00476">
    <property type="entry name" value="DNA_pol_A"/>
    <property type="match status" value="1"/>
</dbReference>
<dbReference type="InterPro" id="IPR002421">
    <property type="entry name" value="5-3_exonuclease"/>
</dbReference>
<evidence type="ECO:0000313" key="17">
    <source>
        <dbReference type="EMBL" id="KUG26068.1"/>
    </source>
</evidence>
<keyword evidence="11" id="KW-0238">DNA-binding</keyword>
<dbReference type="FunFam" id="1.10.150.20:FF:000003">
    <property type="entry name" value="DNA polymerase I"/>
    <property type="match status" value="1"/>
</dbReference>
<evidence type="ECO:0000256" key="5">
    <source>
        <dbReference type="ARBA" id="ARBA00022705"/>
    </source>
</evidence>
<dbReference type="PANTHER" id="PTHR10133">
    <property type="entry name" value="DNA POLYMERASE I"/>
    <property type="match status" value="1"/>
</dbReference>
<evidence type="ECO:0000259" key="14">
    <source>
        <dbReference type="SMART" id="SM00474"/>
    </source>
</evidence>
<evidence type="ECO:0000256" key="8">
    <source>
        <dbReference type="ARBA" id="ARBA00022801"/>
    </source>
</evidence>
<dbReference type="Gene3D" id="1.20.1060.10">
    <property type="entry name" value="Taq DNA Polymerase, Chain T, domain 4"/>
    <property type="match status" value="1"/>
</dbReference>
<dbReference type="InterPro" id="IPR012337">
    <property type="entry name" value="RNaseH-like_sf"/>
</dbReference>
<dbReference type="GO" id="GO:0003677">
    <property type="term" value="F:DNA binding"/>
    <property type="evidence" value="ECO:0007669"/>
    <property type="project" value="UniProtKB-KW"/>
</dbReference>
<evidence type="ECO:0000256" key="3">
    <source>
        <dbReference type="ARBA" id="ARBA00022679"/>
    </source>
</evidence>
<keyword evidence="7" id="KW-0227">DNA damage</keyword>
<dbReference type="FunFam" id="1.10.150.20:FF:000002">
    <property type="entry name" value="DNA polymerase I"/>
    <property type="match status" value="1"/>
</dbReference>
<dbReference type="CDD" id="cd08637">
    <property type="entry name" value="DNA_pol_A_pol_I_C"/>
    <property type="match status" value="1"/>
</dbReference>
<dbReference type="Gene3D" id="1.10.150.20">
    <property type="entry name" value="5' to 3' exonuclease, C-terminal subdomain"/>
    <property type="match status" value="2"/>
</dbReference>
<evidence type="ECO:0000256" key="11">
    <source>
        <dbReference type="ARBA" id="ARBA00023125"/>
    </source>
</evidence>
<evidence type="ECO:0000256" key="1">
    <source>
        <dbReference type="ARBA" id="ARBA00007705"/>
    </source>
</evidence>